<name>A0AAW1NZJ2_9CHLO</name>
<proteinExistence type="predicted"/>
<protein>
    <submittedName>
        <fullName evidence="2">Uncharacterized protein</fullName>
    </submittedName>
</protein>
<feature type="region of interest" description="Disordered" evidence="1">
    <location>
        <begin position="21"/>
        <end position="41"/>
    </location>
</feature>
<dbReference type="Proteomes" id="UP001465755">
    <property type="component" value="Unassembled WGS sequence"/>
</dbReference>
<dbReference type="PANTHER" id="PTHR37262">
    <property type="entry name" value="PROTEIN PEP-RELATED DEVELOPMENT ARRESTED 1, CHLOROPLASTIC"/>
    <property type="match status" value="1"/>
</dbReference>
<reference evidence="2 3" key="1">
    <citation type="journal article" date="2024" name="Nat. Commun.">
        <title>Phylogenomics reveals the evolutionary origins of lichenization in chlorophyte algae.</title>
        <authorList>
            <person name="Puginier C."/>
            <person name="Libourel C."/>
            <person name="Otte J."/>
            <person name="Skaloud P."/>
            <person name="Haon M."/>
            <person name="Grisel S."/>
            <person name="Petersen M."/>
            <person name="Berrin J.G."/>
            <person name="Delaux P.M."/>
            <person name="Dal Grande F."/>
            <person name="Keller J."/>
        </authorList>
    </citation>
    <scope>NUCLEOTIDE SEQUENCE [LARGE SCALE GENOMIC DNA]</scope>
    <source>
        <strain evidence="2 3">SAG 2036</strain>
    </source>
</reference>
<dbReference type="EMBL" id="JALJOQ010000097">
    <property type="protein sequence ID" value="KAK9798553.1"/>
    <property type="molecule type" value="Genomic_DNA"/>
</dbReference>
<organism evidence="2 3">
    <name type="scientific">Symbiochloris irregularis</name>
    <dbReference type="NCBI Taxonomy" id="706552"/>
    <lineage>
        <taxon>Eukaryota</taxon>
        <taxon>Viridiplantae</taxon>
        <taxon>Chlorophyta</taxon>
        <taxon>core chlorophytes</taxon>
        <taxon>Trebouxiophyceae</taxon>
        <taxon>Trebouxiales</taxon>
        <taxon>Trebouxiaceae</taxon>
        <taxon>Symbiochloris</taxon>
    </lineage>
</organism>
<dbReference type="GO" id="GO:0042644">
    <property type="term" value="C:chloroplast nucleoid"/>
    <property type="evidence" value="ECO:0007669"/>
    <property type="project" value="InterPro"/>
</dbReference>
<keyword evidence="3" id="KW-1185">Reference proteome</keyword>
<evidence type="ECO:0000256" key="1">
    <source>
        <dbReference type="SAM" id="MobiDB-lite"/>
    </source>
</evidence>
<sequence length="313" mass="34469">MSCSDTPLPCLPSLLLPIQFKPTTSPSGAKPGGSGLSERSLQEQAAARQVIERTWKIVSEMLDQMRVDMALAESYRNGSGESPSELRLMQLEAEATRKIVADRINRLDEGFLGGLEAYSTALRRSNQEDLADRLDAIRIEVLDQLTDRLPPEVRVLNTVTQLMDRNDRRGIIKEAAKGGYGKLPKVELPGLWLAANQVISDMEEAEALPDRRLLAMVCVVREEVQFVARELRQANGEFAAALKAQRNMLPQAALAFLQRLLQVSDPLQRQALLAKGFREDAKGKGIQLISDFGGCLALQSEYGSNLSAVRQGV</sequence>
<dbReference type="PANTHER" id="PTHR37262:SF1">
    <property type="entry name" value="PROTEIN PEP-RELATED DEVELOPMENT ARRESTED 1, CHLOROPLASTIC"/>
    <property type="match status" value="1"/>
</dbReference>
<gene>
    <name evidence="2" type="ORF">WJX73_002951</name>
</gene>
<comment type="caution">
    <text evidence="2">The sequence shown here is derived from an EMBL/GenBank/DDBJ whole genome shotgun (WGS) entry which is preliminary data.</text>
</comment>
<evidence type="ECO:0000313" key="3">
    <source>
        <dbReference type="Proteomes" id="UP001465755"/>
    </source>
</evidence>
<dbReference type="AlphaFoldDB" id="A0AAW1NZJ2"/>
<dbReference type="GO" id="GO:0006355">
    <property type="term" value="P:regulation of DNA-templated transcription"/>
    <property type="evidence" value="ECO:0007669"/>
    <property type="project" value="InterPro"/>
</dbReference>
<dbReference type="InterPro" id="IPR038961">
    <property type="entry name" value="PRDA1"/>
</dbReference>
<accession>A0AAW1NZJ2</accession>
<evidence type="ECO:0000313" key="2">
    <source>
        <dbReference type="EMBL" id="KAK9798553.1"/>
    </source>
</evidence>